<dbReference type="InterPro" id="IPR036388">
    <property type="entry name" value="WH-like_DNA-bd_sf"/>
</dbReference>
<keyword evidence="7" id="KW-1185">Reference proteome</keyword>
<evidence type="ECO:0000313" key="6">
    <source>
        <dbReference type="EMBL" id="MDC7689340.1"/>
    </source>
</evidence>
<feature type="domain" description="HTH lysR-type" evidence="5">
    <location>
        <begin position="5"/>
        <end position="62"/>
    </location>
</feature>
<dbReference type="SUPFAM" id="SSF53850">
    <property type="entry name" value="Periplasmic binding protein-like II"/>
    <property type="match status" value="1"/>
</dbReference>
<dbReference type="Gene3D" id="3.40.190.290">
    <property type="match status" value="1"/>
</dbReference>
<dbReference type="PANTHER" id="PTHR30537:SF5">
    <property type="entry name" value="HTH-TYPE TRANSCRIPTIONAL ACTIVATOR TTDR-RELATED"/>
    <property type="match status" value="1"/>
</dbReference>
<proteinExistence type="inferred from homology"/>
<dbReference type="PROSITE" id="PS51257">
    <property type="entry name" value="PROKAR_LIPOPROTEIN"/>
    <property type="match status" value="1"/>
</dbReference>
<dbReference type="Pfam" id="PF03466">
    <property type="entry name" value="LysR_substrate"/>
    <property type="match status" value="1"/>
</dbReference>
<reference evidence="6 7" key="1">
    <citation type="submission" date="2023-01" db="EMBL/GenBank/DDBJ databases">
        <title>Novel species of the genus Vogesella isolated from rivers.</title>
        <authorList>
            <person name="Lu H."/>
        </authorList>
    </citation>
    <scope>NUCLEOTIDE SEQUENCE [LARGE SCALE GENOMIC DNA]</scope>
    <source>
        <strain evidence="6 7">SH7W</strain>
    </source>
</reference>
<keyword evidence="4" id="KW-0804">Transcription</keyword>
<evidence type="ECO:0000256" key="4">
    <source>
        <dbReference type="ARBA" id="ARBA00023163"/>
    </source>
</evidence>
<comment type="caution">
    <text evidence="6">The sequence shown here is derived from an EMBL/GenBank/DDBJ whole genome shotgun (WGS) entry which is preliminary data.</text>
</comment>
<dbReference type="EMBL" id="JAQQKY010000001">
    <property type="protein sequence ID" value="MDC7689340.1"/>
    <property type="molecule type" value="Genomic_DNA"/>
</dbReference>
<dbReference type="PROSITE" id="PS50931">
    <property type="entry name" value="HTH_LYSR"/>
    <property type="match status" value="1"/>
</dbReference>
<dbReference type="Pfam" id="PF00126">
    <property type="entry name" value="HTH_1"/>
    <property type="match status" value="1"/>
</dbReference>
<dbReference type="Proteomes" id="UP001221566">
    <property type="component" value="Unassembled WGS sequence"/>
</dbReference>
<dbReference type="SUPFAM" id="SSF46785">
    <property type="entry name" value="Winged helix' DNA-binding domain"/>
    <property type="match status" value="1"/>
</dbReference>
<evidence type="ECO:0000313" key="7">
    <source>
        <dbReference type="Proteomes" id="UP001221566"/>
    </source>
</evidence>
<comment type="similarity">
    <text evidence="1">Belongs to the LysR transcriptional regulatory family.</text>
</comment>
<evidence type="ECO:0000259" key="5">
    <source>
        <dbReference type="PROSITE" id="PS50931"/>
    </source>
</evidence>
<dbReference type="InterPro" id="IPR005119">
    <property type="entry name" value="LysR_subst-bd"/>
</dbReference>
<gene>
    <name evidence="6" type="ORF">PQU93_00870</name>
</gene>
<protein>
    <submittedName>
        <fullName evidence="6">LysR family transcriptional regulator</fullName>
    </submittedName>
</protein>
<keyword evidence="2" id="KW-0805">Transcription regulation</keyword>
<evidence type="ECO:0000256" key="3">
    <source>
        <dbReference type="ARBA" id="ARBA00023125"/>
    </source>
</evidence>
<dbReference type="Gene3D" id="1.10.10.10">
    <property type="entry name" value="Winged helix-like DNA-binding domain superfamily/Winged helix DNA-binding domain"/>
    <property type="match status" value="1"/>
</dbReference>
<dbReference type="InterPro" id="IPR000847">
    <property type="entry name" value="LysR_HTH_N"/>
</dbReference>
<dbReference type="PANTHER" id="PTHR30537">
    <property type="entry name" value="HTH-TYPE TRANSCRIPTIONAL REGULATOR"/>
    <property type="match status" value="1"/>
</dbReference>
<keyword evidence="3" id="KW-0238">DNA-binding</keyword>
<organism evidence="6 7">
    <name type="scientific">Vogesella indigofera</name>
    <name type="common">Pseudomonas indigofera</name>
    <dbReference type="NCBI Taxonomy" id="45465"/>
    <lineage>
        <taxon>Bacteria</taxon>
        <taxon>Pseudomonadati</taxon>
        <taxon>Pseudomonadota</taxon>
        <taxon>Betaproteobacteria</taxon>
        <taxon>Neisseriales</taxon>
        <taxon>Chromobacteriaceae</taxon>
        <taxon>Vogesella</taxon>
    </lineage>
</organism>
<sequence length="305" mass="33501">MKTMPPPDDVLAFEAVARCGSLTAAATALGCTKSMVSLRLKALEKQLGAVLVLRTTRRLALTEAGQRLLPHAQALRHSLLQMQPAVDTASCEVEGPISISTTSSMSTLLAPLLVALAQQHPGLQLRLEVNNRVQDPLADVLDFCLRSRKVYDESLVARSVGWVEEALYAAPAYLAAQGWPQHPDELAGHRLLGDEQQAQQRLYRGSEMVTVAMPPPLLYSETYLVNHQLACAGLGITALPDFLVAEDVAVGRLQRVLPQWHCDHWPVFLIFPYRQPLPRKYQVFLDFVLPRLRALLQPAAPLAAG</sequence>
<dbReference type="RefSeq" id="WP_272802024.1">
    <property type="nucleotide sequence ID" value="NZ_JAQQKY010000001.1"/>
</dbReference>
<dbReference type="InterPro" id="IPR058163">
    <property type="entry name" value="LysR-type_TF_proteobact-type"/>
</dbReference>
<accession>A0ABT5HZJ5</accession>
<dbReference type="InterPro" id="IPR036390">
    <property type="entry name" value="WH_DNA-bd_sf"/>
</dbReference>
<evidence type="ECO:0000256" key="2">
    <source>
        <dbReference type="ARBA" id="ARBA00023015"/>
    </source>
</evidence>
<evidence type="ECO:0000256" key="1">
    <source>
        <dbReference type="ARBA" id="ARBA00009437"/>
    </source>
</evidence>
<name>A0ABT5HZJ5_VOGIN</name>